<dbReference type="Proteomes" id="UP000290189">
    <property type="component" value="Unassembled WGS sequence"/>
</dbReference>
<feature type="compositionally biased region" description="Polar residues" evidence="1">
    <location>
        <begin position="23"/>
        <end position="47"/>
    </location>
</feature>
<evidence type="ECO:0000313" key="3">
    <source>
        <dbReference type="EMBL" id="SPQ95843.1"/>
    </source>
</evidence>
<keyword evidence="2" id="KW-0732">Signal</keyword>
<geneLocation type="mitochondrion" evidence="3"/>
<gene>
    <name evidence="3" type="ORF">PLBR_LOCUS3058</name>
</gene>
<name>A0A3P3Y6P8_PLABS</name>
<evidence type="ECO:0000313" key="4">
    <source>
        <dbReference type="Proteomes" id="UP000290189"/>
    </source>
</evidence>
<proteinExistence type="predicted"/>
<dbReference type="AlphaFoldDB" id="A0A3P3Y6P8"/>
<accession>A0A3P3Y6P8</accession>
<keyword evidence="3" id="KW-0496">Mitochondrion</keyword>
<evidence type="ECO:0000256" key="1">
    <source>
        <dbReference type="SAM" id="MobiDB-lite"/>
    </source>
</evidence>
<organism evidence="3 4">
    <name type="scientific">Plasmodiophora brassicae</name>
    <name type="common">Clubroot disease agent</name>
    <dbReference type="NCBI Taxonomy" id="37360"/>
    <lineage>
        <taxon>Eukaryota</taxon>
        <taxon>Sar</taxon>
        <taxon>Rhizaria</taxon>
        <taxon>Endomyxa</taxon>
        <taxon>Phytomyxea</taxon>
        <taxon>Plasmodiophorida</taxon>
        <taxon>Plasmodiophoridae</taxon>
        <taxon>Plasmodiophora</taxon>
    </lineage>
</organism>
<feature type="signal peptide" evidence="2">
    <location>
        <begin position="1"/>
        <end position="22"/>
    </location>
</feature>
<protein>
    <submittedName>
        <fullName evidence="3">Uncharacterized protein</fullName>
    </submittedName>
</protein>
<feature type="chain" id="PRO_5018176093" evidence="2">
    <location>
        <begin position="23"/>
        <end position="171"/>
    </location>
</feature>
<feature type="compositionally biased region" description="Polar residues" evidence="1">
    <location>
        <begin position="55"/>
        <end position="66"/>
    </location>
</feature>
<feature type="region of interest" description="Disordered" evidence="1">
    <location>
        <begin position="23"/>
        <end position="78"/>
    </location>
</feature>
<reference evidence="3 4" key="1">
    <citation type="submission" date="2018-03" db="EMBL/GenBank/DDBJ databases">
        <authorList>
            <person name="Fogelqvist J."/>
        </authorList>
    </citation>
    <scope>NUCLEOTIDE SEQUENCE [LARGE SCALE GENOMIC DNA]</scope>
</reference>
<dbReference type="EMBL" id="OVEO01000004">
    <property type="protein sequence ID" value="SPQ95843.1"/>
    <property type="molecule type" value="Genomic_DNA"/>
</dbReference>
<evidence type="ECO:0000256" key="2">
    <source>
        <dbReference type="SAM" id="SignalP"/>
    </source>
</evidence>
<sequence length="171" mass="18112">MSLAAPCVVVLLAIAAVQPSATQFAPATPGTGSDSTRLPGTTLSTPVVGSRNWRAPSTDTGNSGTPSPHPLSLQDDLSSAPPAVQILHERAAEELSADDQEALAVLEARQWADQHRRDSIHSNLRGQFQNLDTTYGRLQTNAADTAQRAFDSNADHAYQLSNDNLVAARTT</sequence>